<comment type="subunit">
    <text evidence="2">Homodimer.</text>
</comment>
<evidence type="ECO:0000256" key="2">
    <source>
        <dbReference type="ARBA" id="ARBA00011738"/>
    </source>
</evidence>
<dbReference type="Gene3D" id="3.90.1150.10">
    <property type="entry name" value="Aspartate Aminotransferase, domain 1"/>
    <property type="match status" value="1"/>
</dbReference>
<dbReference type="Gene3D" id="3.40.640.10">
    <property type="entry name" value="Type I PLP-dependent aspartate aminotransferase-like (Major domain)"/>
    <property type="match status" value="1"/>
</dbReference>
<dbReference type="GO" id="GO:0030170">
    <property type="term" value="F:pyridoxal phosphate binding"/>
    <property type="evidence" value="ECO:0007669"/>
    <property type="project" value="InterPro"/>
</dbReference>
<reference evidence="11" key="1">
    <citation type="submission" date="2023-01" db="EMBL/GenBank/DDBJ databases">
        <title>Genome assembly of the deep-sea coral Lophelia pertusa.</title>
        <authorList>
            <person name="Herrera S."/>
            <person name="Cordes E."/>
        </authorList>
    </citation>
    <scope>NUCLEOTIDE SEQUENCE</scope>
    <source>
        <strain evidence="11">USNM1676648</strain>
        <tissue evidence="11">Polyp</tissue>
    </source>
</reference>
<feature type="domain" description="Aminotransferase class I/classII large" evidence="10">
    <location>
        <begin position="6"/>
        <end position="149"/>
    </location>
</feature>
<dbReference type="EMBL" id="MU825699">
    <property type="protein sequence ID" value="KAJ7388050.1"/>
    <property type="molecule type" value="Genomic_DNA"/>
</dbReference>
<evidence type="ECO:0000256" key="7">
    <source>
        <dbReference type="ARBA" id="ARBA00025785"/>
    </source>
</evidence>
<evidence type="ECO:0000256" key="9">
    <source>
        <dbReference type="ARBA" id="ARBA00047412"/>
    </source>
</evidence>
<dbReference type="EC" id="2.6.1.2" evidence="8"/>
<keyword evidence="12" id="KW-1185">Reference proteome</keyword>
<evidence type="ECO:0000256" key="1">
    <source>
        <dbReference type="ARBA" id="ARBA00001933"/>
    </source>
</evidence>
<dbReference type="OrthoDB" id="1732682at2759"/>
<dbReference type="InterPro" id="IPR015424">
    <property type="entry name" value="PyrdxlP-dep_Trfase"/>
</dbReference>
<comment type="catalytic activity">
    <reaction evidence="9">
        <text>L-alanine + 2-oxoglutarate = pyruvate + L-glutamate</text>
        <dbReference type="Rhea" id="RHEA:19453"/>
        <dbReference type="ChEBI" id="CHEBI:15361"/>
        <dbReference type="ChEBI" id="CHEBI:16810"/>
        <dbReference type="ChEBI" id="CHEBI:29985"/>
        <dbReference type="ChEBI" id="CHEBI:57972"/>
        <dbReference type="EC" id="2.6.1.2"/>
    </reaction>
</comment>
<protein>
    <recommendedName>
        <fullName evidence="8">alanine transaminase</fullName>
        <ecNumber evidence="8">2.6.1.2</ecNumber>
    </recommendedName>
</protein>
<name>A0A9X0D5X5_9CNID</name>
<dbReference type="InterPro" id="IPR015422">
    <property type="entry name" value="PyrdxlP-dep_Trfase_small"/>
</dbReference>
<evidence type="ECO:0000313" key="11">
    <source>
        <dbReference type="EMBL" id="KAJ7388050.1"/>
    </source>
</evidence>
<comment type="similarity">
    <text evidence="7">Belongs to the class-I pyridoxal-phosphate-dependent aminotransferase family. Alanine aminotransferase subfamily.</text>
</comment>
<evidence type="ECO:0000256" key="4">
    <source>
        <dbReference type="ARBA" id="ARBA00022679"/>
    </source>
</evidence>
<evidence type="ECO:0000256" key="3">
    <source>
        <dbReference type="ARBA" id="ARBA00022576"/>
    </source>
</evidence>
<keyword evidence="3 11" id="KW-0032">Aminotransferase</keyword>
<keyword evidence="5" id="KW-0663">Pyridoxal phosphate</keyword>
<evidence type="ECO:0000256" key="8">
    <source>
        <dbReference type="ARBA" id="ARBA00026106"/>
    </source>
</evidence>
<dbReference type="PANTHER" id="PTHR11751:SF29">
    <property type="entry name" value="ALANINE TRANSAMINASE"/>
    <property type="match status" value="1"/>
</dbReference>
<dbReference type="PANTHER" id="PTHR11751">
    <property type="entry name" value="ALANINE AMINOTRANSFERASE"/>
    <property type="match status" value="1"/>
</dbReference>
<proteinExistence type="inferred from homology"/>
<dbReference type="SUPFAM" id="SSF53383">
    <property type="entry name" value="PLP-dependent transferases"/>
    <property type="match status" value="1"/>
</dbReference>
<dbReference type="Proteomes" id="UP001163046">
    <property type="component" value="Unassembled WGS sequence"/>
</dbReference>
<dbReference type="InterPro" id="IPR045088">
    <property type="entry name" value="ALAT1/2-like"/>
</dbReference>
<comment type="caution">
    <text evidence="11">The sequence shown here is derived from an EMBL/GenBank/DDBJ whole genome shotgun (WGS) entry which is preliminary data.</text>
</comment>
<evidence type="ECO:0000259" key="10">
    <source>
        <dbReference type="Pfam" id="PF00155"/>
    </source>
</evidence>
<dbReference type="AlphaFoldDB" id="A0A9X0D5X5"/>
<dbReference type="GO" id="GO:0004021">
    <property type="term" value="F:L-alanine:2-oxoglutarate aminotransferase activity"/>
    <property type="evidence" value="ECO:0007669"/>
    <property type="project" value="UniProtKB-EC"/>
</dbReference>
<sequence length="233" mass="25911">MYLLGAYSDSQGLEGIRNNVVKYISERDGGYAADATNIYLTSGASEAIRAILKLLQTSVNTGDGRAGIMIPIPQYPLYSATLSEMNSYQINYYLDEANGWKLDIDELKRSLNEARPRCIPRALCVINPGNPTDVVLEVDIWEIVLACVDDEVRFQLENGDDVGKTLLLASLAEQMMDLLSEPPSTWRRVLLQICLKSKGMHPDSFYALELLEKTGLCVVPGNGFGQRGWHFPF</sequence>
<accession>A0A9X0D5X5</accession>
<gene>
    <name evidence="11" type="primary">GPT2_5</name>
    <name evidence="11" type="ORF">OS493_040171</name>
</gene>
<dbReference type="InterPro" id="IPR004839">
    <property type="entry name" value="Aminotransferase_I/II_large"/>
</dbReference>
<dbReference type="FunFam" id="3.40.640.10:FF:000236">
    <property type="entry name" value="Alanine aminotransferase 2"/>
    <property type="match status" value="1"/>
</dbReference>
<dbReference type="InterPro" id="IPR015421">
    <property type="entry name" value="PyrdxlP-dep_Trfase_major"/>
</dbReference>
<evidence type="ECO:0000256" key="5">
    <source>
        <dbReference type="ARBA" id="ARBA00022898"/>
    </source>
</evidence>
<organism evidence="11 12">
    <name type="scientific">Desmophyllum pertusum</name>
    <dbReference type="NCBI Taxonomy" id="174260"/>
    <lineage>
        <taxon>Eukaryota</taxon>
        <taxon>Metazoa</taxon>
        <taxon>Cnidaria</taxon>
        <taxon>Anthozoa</taxon>
        <taxon>Hexacorallia</taxon>
        <taxon>Scleractinia</taxon>
        <taxon>Caryophylliina</taxon>
        <taxon>Caryophylliidae</taxon>
        <taxon>Desmophyllum</taxon>
    </lineage>
</organism>
<evidence type="ECO:0000313" key="12">
    <source>
        <dbReference type="Proteomes" id="UP001163046"/>
    </source>
</evidence>
<comment type="cofactor">
    <cofactor evidence="1">
        <name>pyridoxal 5'-phosphate</name>
        <dbReference type="ChEBI" id="CHEBI:597326"/>
    </cofactor>
</comment>
<keyword evidence="4 11" id="KW-0808">Transferase</keyword>
<evidence type="ECO:0000256" key="6">
    <source>
        <dbReference type="ARBA" id="ARBA00025708"/>
    </source>
</evidence>
<dbReference type="Pfam" id="PF00155">
    <property type="entry name" value="Aminotran_1_2"/>
    <property type="match status" value="1"/>
</dbReference>
<comment type="pathway">
    <text evidence="6">Amino-acid degradation; L-alanine degradation via transaminase pathway; pyruvate from L-alanine: step 1/1.</text>
</comment>